<organism evidence="1 2">
    <name type="scientific">Taklimakanibacter albus</name>
    <dbReference type="NCBI Taxonomy" id="2800327"/>
    <lineage>
        <taxon>Bacteria</taxon>
        <taxon>Pseudomonadati</taxon>
        <taxon>Pseudomonadota</taxon>
        <taxon>Alphaproteobacteria</taxon>
        <taxon>Hyphomicrobiales</taxon>
        <taxon>Aestuariivirgaceae</taxon>
        <taxon>Taklimakanibacter</taxon>
    </lineage>
</organism>
<keyword evidence="1" id="KW-0378">Hydrolase</keyword>
<comment type="caution">
    <text evidence="1">The sequence shown here is derived from an EMBL/GenBank/DDBJ whole genome shotgun (WGS) entry which is preliminary data.</text>
</comment>
<dbReference type="Proteomes" id="UP000616151">
    <property type="component" value="Unassembled WGS sequence"/>
</dbReference>
<proteinExistence type="predicted"/>
<evidence type="ECO:0000313" key="1">
    <source>
        <dbReference type="EMBL" id="MBK1868747.1"/>
    </source>
</evidence>
<reference evidence="1" key="1">
    <citation type="submission" date="2021-01" db="EMBL/GenBank/DDBJ databases">
        <authorList>
            <person name="Sun Q."/>
        </authorList>
    </citation>
    <scope>NUCLEOTIDE SEQUENCE</scope>
    <source>
        <strain evidence="1">YIM B02566</strain>
    </source>
</reference>
<protein>
    <submittedName>
        <fullName evidence="1">N-acetylglucosamine-6-phosphate deacetylase</fullName>
        <ecNumber evidence="1">3.5.1.25</ecNumber>
    </submittedName>
</protein>
<sequence>MTRIALTGARLFDGETIHKDMAVLIEEERIDRILPASEVPAGVSTIDLEGGLLAPGFIDAQVNGGGGVLLNEAPTVATVRRMAEAYRVFGTTGLLPTVITDDTRIIHQAAAAVAAARREKVPGILGIHIEGPFLDPRRRGAHPPEHIRAITPDDIAWLTKLDCGIVLLTVSPSHVAPATIEILAKAGIIVSLGHSDATAQQARAALAAGACGFTHLYNAMSQLQHREPGMVGAALADRASYCGIIADGHHVDPLALQVAIAAKPRGHIFLVTDAMPPAAGGPDRFELQGRMVLARNGRLELADGTLAGSIITMDDALRYCVDVLKLDVTEALRMASLYPAAFLGKDRQLGRIAPDYRADLVHLTDDLAVTRTWIDGKSS</sequence>
<accession>A0ACC5R819</accession>
<name>A0ACC5R819_9HYPH</name>
<gene>
    <name evidence="1" type="primary">nagA</name>
    <name evidence="1" type="ORF">JHL16_20490</name>
</gene>
<dbReference type="EMBL" id="JAENHL010000007">
    <property type="protein sequence ID" value="MBK1868747.1"/>
    <property type="molecule type" value="Genomic_DNA"/>
</dbReference>
<dbReference type="EC" id="3.5.1.25" evidence="1"/>
<keyword evidence="2" id="KW-1185">Reference proteome</keyword>
<evidence type="ECO:0000313" key="2">
    <source>
        <dbReference type="Proteomes" id="UP000616151"/>
    </source>
</evidence>